<dbReference type="SFLD" id="SFLDS00029">
    <property type="entry name" value="Radical_SAM"/>
    <property type="match status" value="1"/>
</dbReference>
<dbReference type="InterPro" id="IPR006638">
    <property type="entry name" value="Elp3/MiaA/NifB-like_rSAM"/>
</dbReference>
<evidence type="ECO:0000313" key="11">
    <source>
        <dbReference type="EMBL" id="KWX10452.1"/>
    </source>
</evidence>
<dbReference type="CDD" id="cd01335">
    <property type="entry name" value="Radical_SAM"/>
    <property type="match status" value="1"/>
</dbReference>
<dbReference type="RefSeq" id="WP_067420384.1">
    <property type="nucleotide sequence ID" value="NZ_JYIK01000470.1"/>
</dbReference>
<dbReference type="Proteomes" id="UP000070598">
    <property type="component" value="Unassembled WGS sequence"/>
</dbReference>
<evidence type="ECO:0000256" key="5">
    <source>
        <dbReference type="ARBA" id="ARBA00022723"/>
    </source>
</evidence>
<name>A0A132NL49_9ACTN</name>
<dbReference type="InterPro" id="IPR007197">
    <property type="entry name" value="rSAM"/>
</dbReference>
<sequence>MPSALPDGEPVPRDGSLPEPALATLGKQPFGWYVHVPYCATRCGYCDFNTYTAAELGGGASQAAYADQAIAEIRLARRVLGEVDLPAATVFFGGGTPTLLPARDLARILHAIRTEFGLAPDAEVTTEANPESVDPAYLAELRAAGFTRVSFGMQSAAEHVLRVLDRAHTPGRPERCVAEARAAGFEHVNLDLIYGTPGETDADWRRTLDAALGAGPDHVSAYALIVEDGTRLAARIRRGELPAPDDDALADRYLIAEETFGAAGLTWYEISNWALGDAARCRHNLLYWTGADWWGVGPGAHSHVGGTRWWNVKHPAAYARRLAAGASPAHAREVLGAEDRRVERILLQLRLAEGCPLAELTPAGLTAA</sequence>
<dbReference type="PANTHER" id="PTHR13932:SF5">
    <property type="entry name" value="RADICAL S-ADENOSYL METHIONINE DOMAIN-CONTAINING PROTEIN 1, MITOCHONDRIAL"/>
    <property type="match status" value="1"/>
</dbReference>
<comment type="subcellular location">
    <subcellularLocation>
        <location evidence="9">Cytoplasm</location>
    </subcellularLocation>
</comment>
<dbReference type="InterPro" id="IPR004559">
    <property type="entry name" value="HemW-like"/>
</dbReference>
<evidence type="ECO:0000256" key="8">
    <source>
        <dbReference type="ARBA" id="ARBA00023186"/>
    </source>
</evidence>
<dbReference type="Gene3D" id="3.20.20.70">
    <property type="entry name" value="Aldolase class I"/>
    <property type="match status" value="1"/>
</dbReference>
<comment type="similarity">
    <text evidence="1">Belongs to the anaerobic coproporphyrinogen-III oxidase family. HemW subfamily.</text>
</comment>
<keyword evidence="6 9" id="KW-0408">Iron</keyword>
<proteinExistence type="inferred from homology"/>
<keyword evidence="5 9" id="KW-0479">Metal-binding</keyword>
<dbReference type="SFLD" id="SFLDG01065">
    <property type="entry name" value="anaerobic_coproporphyrinogen-I"/>
    <property type="match status" value="1"/>
</dbReference>
<keyword evidence="3 9" id="KW-0349">Heme</keyword>
<dbReference type="AlphaFoldDB" id="A0A132NL49"/>
<protein>
    <recommendedName>
        <fullName evidence="2 9">Heme chaperone HemW</fullName>
    </recommendedName>
</protein>
<comment type="function">
    <text evidence="9">Probably acts as a heme chaperone, transferring heme to an unknown acceptor. Binds one molecule of heme per monomer, possibly covalently. Binds 1 [4Fe-4S] cluster. The cluster is coordinated with 3 cysteines and an exchangeable S-adenosyl-L-methionine.</text>
</comment>
<dbReference type="GO" id="GO:0004109">
    <property type="term" value="F:coproporphyrinogen oxidase activity"/>
    <property type="evidence" value="ECO:0007669"/>
    <property type="project" value="InterPro"/>
</dbReference>
<dbReference type="NCBIfam" id="TIGR00539">
    <property type="entry name" value="hemN_rel"/>
    <property type="match status" value="1"/>
</dbReference>
<dbReference type="Pfam" id="PF04055">
    <property type="entry name" value="Radical_SAM"/>
    <property type="match status" value="1"/>
</dbReference>
<keyword evidence="7 9" id="KW-0411">Iron-sulfur</keyword>
<dbReference type="PANTHER" id="PTHR13932">
    <property type="entry name" value="COPROPORPHYRINIGEN III OXIDASE"/>
    <property type="match status" value="1"/>
</dbReference>
<evidence type="ECO:0000256" key="9">
    <source>
        <dbReference type="RuleBase" id="RU364116"/>
    </source>
</evidence>
<dbReference type="SFLD" id="SFLDF00562">
    <property type="entry name" value="HemN-like__clustered_with_heat"/>
    <property type="match status" value="1"/>
</dbReference>
<accession>A0A132NL49</accession>
<evidence type="ECO:0000313" key="12">
    <source>
        <dbReference type="Proteomes" id="UP000070598"/>
    </source>
</evidence>
<dbReference type="GO" id="GO:0046872">
    <property type="term" value="F:metal ion binding"/>
    <property type="evidence" value="ECO:0007669"/>
    <property type="project" value="UniProtKB-UniRule"/>
</dbReference>
<feature type="non-terminal residue" evidence="11">
    <location>
        <position position="368"/>
    </location>
</feature>
<organism evidence="11 12">
    <name type="scientific">Carbonactinospora thermoautotrophica</name>
    <dbReference type="NCBI Taxonomy" id="1469144"/>
    <lineage>
        <taxon>Bacteria</taxon>
        <taxon>Bacillati</taxon>
        <taxon>Actinomycetota</taxon>
        <taxon>Actinomycetes</taxon>
        <taxon>Kitasatosporales</taxon>
        <taxon>Carbonactinosporaceae</taxon>
        <taxon>Carbonactinospora</taxon>
    </lineage>
</organism>
<evidence type="ECO:0000256" key="1">
    <source>
        <dbReference type="ARBA" id="ARBA00006100"/>
    </source>
</evidence>
<dbReference type="SFLD" id="SFLDG01082">
    <property type="entry name" value="B12-binding_domain_containing"/>
    <property type="match status" value="1"/>
</dbReference>
<gene>
    <name evidence="11" type="ORF">TR74_03525</name>
</gene>
<keyword evidence="9" id="KW-0004">4Fe-4S</keyword>
<evidence type="ECO:0000256" key="3">
    <source>
        <dbReference type="ARBA" id="ARBA00022617"/>
    </source>
</evidence>
<dbReference type="GO" id="GO:0051539">
    <property type="term" value="F:4 iron, 4 sulfur cluster binding"/>
    <property type="evidence" value="ECO:0007669"/>
    <property type="project" value="UniProtKB-UniRule"/>
</dbReference>
<reference evidence="12" key="1">
    <citation type="submission" date="2015-02" db="EMBL/GenBank/DDBJ databases">
        <title>Physiological reanalysis, assessment of diazotrophy, and genome sequences of multiple isolates of Streptomyces thermoautotrophicus.</title>
        <authorList>
            <person name="MacKellar D.C."/>
            <person name="Lieber L."/>
            <person name="Norman J."/>
            <person name="Bolger A."/>
            <person name="Tobin C."/>
            <person name="Murray J.W."/>
            <person name="Friesen M."/>
            <person name="Prell J."/>
        </authorList>
    </citation>
    <scope>NUCLEOTIDE SEQUENCE [LARGE SCALE GENOMIC DNA]</scope>
    <source>
        <strain evidence="12">UBT1</strain>
    </source>
</reference>
<dbReference type="PROSITE" id="PS51918">
    <property type="entry name" value="RADICAL_SAM"/>
    <property type="match status" value="1"/>
</dbReference>
<dbReference type="GO" id="GO:0005737">
    <property type="term" value="C:cytoplasm"/>
    <property type="evidence" value="ECO:0007669"/>
    <property type="project" value="UniProtKB-SubCell"/>
</dbReference>
<keyword evidence="8 9" id="KW-0143">Chaperone</keyword>
<keyword evidence="4 9" id="KW-0949">S-adenosyl-L-methionine</keyword>
<dbReference type="InterPro" id="IPR058240">
    <property type="entry name" value="rSAM_sf"/>
</dbReference>
<evidence type="ECO:0000256" key="4">
    <source>
        <dbReference type="ARBA" id="ARBA00022691"/>
    </source>
</evidence>
<dbReference type="InterPro" id="IPR034505">
    <property type="entry name" value="Coproporphyrinogen-III_oxidase"/>
</dbReference>
<feature type="domain" description="Radical SAM core" evidence="10">
    <location>
        <begin position="24"/>
        <end position="266"/>
    </location>
</feature>
<dbReference type="EMBL" id="JYIK01000470">
    <property type="protein sequence ID" value="KWX10452.1"/>
    <property type="molecule type" value="Genomic_DNA"/>
</dbReference>
<evidence type="ECO:0000256" key="7">
    <source>
        <dbReference type="ARBA" id="ARBA00023014"/>
    </source>
</evidence>
<dbReference type="SUPFAM" id="SSF102114">
    <property type="entry name" value="Radical SAM enzymes"/>
    <property type="match status" value="1"/>
</dbReference>
<evidence type="ECO:0000256" key="6">
    <source>
        <dbReference type="ARBA" id="ARBA00023004"/>
    </source>
</evidence>
<dbReference type="SMART" id="SM00729">
    <property type="entry name" value="Elp3"/>
    <property type="match status" value="1"/>
</dbReference>
<dbReference type="InterPro" id="IPR013785">
    <property type="entry name" value="Aldolase_TIM"/>
</dbReference>
<keyword evidence="9" id="KW-0963">Cytoplasm</keyword>
<evidence type="ECO:0000256" key="2">
    <source>
        <dbReference type="ARBA" id="ARBA00017228"/>
    </source>
</evidence>
<comment type="caution">
    <text evidence="11">The sequence shown here is derived from an EMBL/GenBank/DDBJ whole genome shotgun (WGS) entry which is preliminary data.</text>
</comment>
<dbReference type="GO" id="GO:0006779">
    <property type="term" value="P:porphyrin-containing compound biosynthetic process"/>
    <property type="evidence" value="ECO:0007669"/>
    <property type="project" value="InterPro"/>
</dbReference>
<evidence type="ECO:0000259" key="10">
    <source>
        <dbReference type="PROSITE" id="PS51918"/>
    </source>
</evidence>